<dbReference type="AlphaFoldDB" id="A0A4R1LNW9"/>
<dbReference type="EMBL" id="SMGO01000003">
    <property type="protein sequence ID" value="TCK80756.1"/>
    <property type="molecule type" value="Genomic_DNA"/>
</dbReference>
<protein>
    <recommendedName>
        <fullName evidence="4">3-keto-disaccharide hydrolase domain-containing protein</fullName>
    </recommendedName>
</protein>
<evidence type="ECO:0000313" key="2">
    <source>
        <dbReference type="EMBL" id="TCK80756.1"/>
    </source>
</evidence>
<feature type="chain" id="PRO_5020531170" description="3-keto-disaccharide hydrolase domain-containing protein" evidence="1">
    <location>
        <begin position="27"/>
        <end position="240"/>
    </location>
</feature>
<reference evidence="2 3" key="1">
    <citation type="submission" date="2019-03" db="EMBL/GenBank/DDBJ databases">
        <title>Genomic Encyclopedia of Archaeal and Bacterial Type Strains, Phase II (KMG-II): from individual species to whole genera.</title>
        <authorList>
            <person name="Goeker M."/>
        </authorList>
    </citation>
    <scope>NUCLEOTIDE SEQUENCE [LARGE SCALE GENOMIC DNA]</scope>
    <source>
        <strain evidence="2 3">DSM 22554</strain>
    </source>
</reference>
<gene>
    <name evidence="2" type="ORF">C8N28_2510</name>
</gene>
<organism evidence="2 3">
    <name type="scientific">Albibacterium bauzanense</name>
    <dbReference type="NCBI Taxonomy" id="653929"/>
    <lineage>
        <taxon>Bacteria</taxon>
        <taxon>Pseudomonadati</taxon>
        <taxon>Bacteroidota</taxon>
        <taxon>Sphingobacteriia</taxon>
        <taxon>Sphingobacteriales</taxon>
        <taxon>Sphingobacteriaceae</taxon>
        <taxon>Albibacterium</taxon>
    </lineage>
</organism>
<evidence type="ECO:0000313" key="3">
    <source>
        <dbReference type="Proteomes" id="UP000294616"/>
    </source>
</evidence>
<accession>A0A4R1LNW9</accession>
<sequence>MKKYFIYRMLIMVIFPMLALSSVTLAQQQPQTPPQGGRMGGGMGADPDRVVEGGGVFPTGWSVRTDANRRTGEEPPANQVVFQAKGDGFHTTLGPASTFYNPAWTKSGDLKFSARLTQLKKPTHQIAYGLYIGGTDLAGPNQAYTYFMIRNTGEYLIKTRKGTETPVITNWTANDVVVKEDANGLQQNVLGIEVKGNDVIFSINGKEVARKTKAELPTDGLYGFRIDHNLDVDIDQIQRN</sequence>
<evidence type="ECO:0000256" key="1">
    <source>
        <dbReference type="SAM" id="SignalP"/>
    </source>
</evidence>
<feature type="signal peptide" evidence="1">
    <location>
        <begin position="1"/>
        <end position="26"/>
    </location>
</feature>
<dbReference type="OrthoDB" id="1524270at2"/>
<comment type="caution">
    <text evidence="2">The sequence shown here is derived from an EMBL/GenBank/DDBJ whole genome shotgun (WGS) entry which is preliminary data.</text>
</comment>
<evidence type="ECO:0008006" key="4">
    <source>
        <dbReference type="Google" id="ProtNLM"/>
    </source>
</evidence>
<dbReference type="Gene3D" id="2.60.120.560">
    <property type="entry name" value="Exo-inulinase, domain 1"/>
    <property type="match status" value="1"/>
</dbReference>
<name>A0A4R1LNW9_9SPHI</name>
<keyword evidence="3" id="KW-1185">Reference proteome</keyword>
<dbReference type="RefSeq" id="WP_132225382.1">
    <property type="nucleotide sequence ID" value="NZ_SMGO01000003.1"/>
</dbReference>
<keyword evidence="1" id="KW-0732">Signal</keyword>
<proteinExistence type="predicted"/>
<dbReference type="Proteomes" id="UP000294616">
    <property type="component" value="Unassembled WGS sequence"/>
</dbReference>